<organism evidence="1 2">
    <name type="scientific">Crenothrix polyspora</name>
    <dbReference type="NCBI Taxonomy" id="360316"/>
    <lineage>
        <taxon>Bacteria</taxon>
        <taxon>Pseudomonadati</taxon>
        <taxon>Pseudomonadota</taxon>
        <taxon>Gammaproteobacteria</taxon>
        <taxon>Methylococcales</taxon>
        <taxon>Crenotrichaceae</taxon>
        <taxon>Crenothrix</taxon>
    </lineage>
</organism>
<protein>
    <submittedName>
        <fullName evidence="1">Uncharacterized protein</fullName>
    </submittedName>
</protein>
<dbReference type="Proteomes" id="UP000195667">
    <property type="component" value="Unassembled WGS sequence"/>
</dbReference>
<accession>A0A1R4GZG1</accession>
<reference evidence="2" key="1">
    <citation type="submission" date="2017-02" db="EMBL/GenBank/DDBJ databases">
        <authorList>
            <person name="Daims H."/>
        </authorList>
    </citation>
    <scope>NUCLEOTIDE SEQUENCE [LARGE SCALE GENOMIC DNA]</scope>
</reference>
<dbReference type="OrthoDB" id="480006at2"/>
<sequence>MSRRFTLYFSWSRPQEIGSELGKLENRYPALFEFRRAIWPLYEWTASQEQYKQDISGFLDHVVLFDFQHFSDVICGVTGNPVSLIQRQSENGLVQSLDESFLKDIDTLIVVSLDHFTTEQKPTEEEIKAIKKFLERKDTCLLVCPQHDVGSSDQASREVEFLHHGDRLVPAQQRIGGFARAILAELGFPIENQFGLNPAKSSKDNSPAPLLKFSELDDLNILQGVTTFNLHAHLPHYFVPDFLKESVHVLAKQLINPAASNHPFVEAGNLYFNALLWIPPSGNRTANIFICDATLWSSAFSGVQSLEVFWRNLANLQGGKNNS</sequence>
<proteinExistence type="predicted"/>
<evidence type="ECO:0000313" key="1">
    <source>
        <dbReference type="EMBL" id="SJM89377.1"/>
    </source>
</evidence>
<keyword evidence="2" id="KW-1185">Reference proteome</keyword>
<dbReference type="EMBL" id="FUKI01000013">
    <property type="protein sequence ID" value="SJM89377.1"/>
    <property type="molecule type" value="Genomic_DNA"/>
</dbReference>
<dbReference type="AlphaFoldDB" id="A0A1R4GZG1"/>
<gene>
    <name evidence="1" type="ORF">CRENPOLYSF1_110009</name>
</gene>
<name>A0A1R4GZG1_9GAMM</name>
<dbReference type="RefSeq" id="WP_087142105.1">
    <property type="nucleotide sequence ID" value="NZ_FUKI01000013.1"/>
</dbReference>
<evidence type="ECO:0000313" key="2">
    <source>
        <dbReference type="Proteomes" id="UP000195667"/>
    </source>
</evidence>